<reference evidence="1" key="1">
    <citation type="submission" date="2021-01" db="EMBL/GenBank/DDBJ databases">
        <authorList>
            <consortium name="Genoscope - CEA"/>
            <person name="William W."/>
        </authorList>
    </citation>
    <scope>NUCLEOTIDE SEQUENCE</scope>
</reference>
<evidence type="ECO:0000313" key="2">
    <source>
        <dbReference type="Proteomes" id="UP000692954"/>
    </source>
</evidence>
<gene>
    <name evidence="1" type="ORF">PSON_ATCC_30995.1.T0840013</name>
</gene>
<comment type="caution">
    <text evidence="1">The sequence shown here is derived from an EMBL/GenBank/DDBJ whole genome shotgun (WGS) entry which is preliminary data.</text>
</comment>
<organism evidence="1 2">
    <name type="scientific">Paramecium sonneborni</name>
    <dbReference type="NCBI Taxonomy" id="65129"/>
    <lineage>
        <taxon>Eukaryota</taxon>
        <taxon>Sar</taxon>
        <taxon>Alveolata</taxon>
        <taxon>Ciliophora</taxon>
        <taxon>Intramacronucleata</taxon>
        <taxon>Oligohymenophorea</taxon>
        <taxon>Peniculida</taxon>
        <taxon>Parameciidae</taxon>
        <taxon>Paramecium</taxon>
    </lineage>
</organism>
<dbReference type="EMBL" id="CAJJDN010000084">
    <property type="protein sequence ID" value="CAD8105189.1"/>
    <property type="molecule type" value="Genomic_DNA"/>
</dbReference>
<dbReference type="AlphaFoldDB" id="A0A8S1PRA9"/>
<evidence type="ECO:0000313" key="1">
    <source>
        <dbReference type="EMBL" id="CAD8105189.1"/>
    </source>
</evidence>
<sequence length="167" mass="19551">MKIFKHGVKQFMQENIMKEQKREDGILSIKVILIKNSKLLEVVNMILMDKNIKNGLSHMIFSISIENINMAVVVRQLIMVYLNMERNKDNGISFLKIKKLVEVIMMKMDLNKVYGQNYMKIFGMNAKLSLQVHIKMESNLNNGIQNLEKIIQSNLELQEVENMMKME</sequence>
<protein>
    <submittedName>
        <fullName evidence="1">Uncharacterized protein</fullName>
    </submittedName>
</protein>
<dbReference type="OrthoDB" id="10616820at2759"/>
<accession>A0A8S1PRA9</accession>
<dbReference type="Proteomes" id="UP000692954">
    <property type="component" value="Unassembled WGS sequence"/>
</dbReference>
<proteinExistence type="predicted"/>
<name>A0A8S1PRA9_9CILI</name>
<keyword evidence="2" id="KW-1185">Reference proteome</keyword>